<evidence type="ECO:0000313" key="3">
    <source>
        <dbReference type="Proteomes" id="UP000274271"/>
    </source>
</evidence>
<reference evidence="2 3" key="1">
    <citation type="submission" date="2018-11" db="EMBL/GenBank/DDBJ databases">
        <authorList>
            <person name="Zhou Z."/>
            <person name="Wang G."/>
        </authorList>
    </citation>
    <scope>NUCLEOTIDE SEQUENCE [LARGE SCALE GENOMIC DNA]</scope>
    <source>
        <strain evidence="2 3">KCTC42998</strain>
    </source>
</reference>
<feature type="compositionally biased region" description="Low complexity" evidence="1">
    <location>
        <begin position="29"/>
        <end position="43"/>
    </location>
</feature>
<sequence length="331" mass="37959">MGALPFTSELVAGDSSILACREQEVRAAASAHTTQATQAAGTTPNGFPALFRARSGPGSVAKTGPESRRDAVLPRYRLRTFRFLLLVGITVHFELTAQTVPTKQVRTQQQAWLGYFNQTRLSNRWGIWLDLHARRTDHFLDRWSTLIVRPGITYYVSDQIRLTAGYAYVRLYPAVAPIGDADPLVRPEHRLWQQVNWQSHYKRLHLNQWIRLEERNIHKTLGTELADGYTFNFRFRYMITVQVPLKGDTPKPGVPNFVLQDEIHINAGKQITYNYFDQNRFFVGLAYPFSKTFTAQLGYMNLYQQQASGNAFVNNHAIRLFLFHNLNLTKP</sequence>
<keyword evidence="3" id="KW-1185">Reference proteome</keyword>
<proteinExistence type="predicted"/>
<gene>
    <name evidence="2" type="ORF">EHT87_23895</name>
</gene>
<dbReference type="OrthoDB" id="1118734at2"/>
<dbReference type="Pfam" id="PF10677">
    <property type="entry name" value="DUF2490"/>
    <property type="match status" value="1"/>
</dbReference>
<evidence type="ECO:0000256" key="1">
    <source>
        <dbReference type="SAM" id="MobiDB-lite"/>
    </source>
</evidence>
<name>A0A3P1CF91_9BACT</name>
<comment type="caution">
    <text evidence="2">The sequence shown here is derived from an EMBL/GenBank/DDBJ whole genome shotgun (WGS) entry which is preliminary data.</text>
</comment>
<dbReference type="AlphaFoldDB" id="A0A3P1CF91"/>
<dbReference type="EMBL" id="RQJP01000005">
    <property type="protein sequence ID" value="RRB11917.1"/>
    <property type="molecule type" value="Genomic_DNA"/>
</dbReference>
<accession>A0A3P1CF91</accession>
<organism evidence="2 3">
    <name type="scientific">Larkinella knui</name>
    <dbReference type="NCBI Taxonomy" id="2025310"/>
    <lineage>
        <taxon>Bacteria</taxon>
        <taxon>Pseudomonadati</taxon>
        <taxon>Bacteroidota</taxon>
        <taxon>Cytophagia</taxon>
        <taxon>Cytophagales</taxon>
        <taxon>Spirosomataceae</taxon>
        <taxon>Larkinella</taxon>
    </lineage>
</organism>
<feature type="region of interest" description="Disordered" evidence="1">
    <location>
        <begin position="29"/>
        <end position="48"/>
    </location>
</feature>
<dbReference type="Proteomes" id="UP000274271">
    <property type="component" value="Unassembled WGS sequence"/>
</dbReference>
<protein>
    <submittedName>
        <fullName evidence="2">DUF2490 domain-containing protein</fullName>
    </submittedName>
</protein>
<dbReference type="InterPro" id="IPR019619">
    <property type="entry name" value="DUF2490"/>
</dbReference>
<evidence type="ECO:0000313" key="2">
    <source>
        <dbReference type="EMBL" id="RRB11917.1"/>
    </source>
</evidence>